<sequence>MDFAEMEHAGGRYAGKSGEIVARAALWNMNNGKPENDPSGKREGLAHKPLPFRFPSSVPAGFG</sequence>
<protein>
    <submittedName>
        <fullName evidence="2">Uncharacterized protein</fullName>
    </submittedName>
</protein>
<evidence type="ECO:0000313" key="2">
    <source>
        <dbReference type="EMBL" id="KYC63396.1"/>
    </source>
</evidence>
<dbReference type="AlphaFoldDB" id="A0A150K1T4"/>
<evidence type="ECO:0000256" key="1">
    <source>
        <dbReference type="SAM" id="MobiDB-lite"/>
    </source>
</evidence>
<accession>A0A150K1T4</accession>
<dbReference type="PATRIC" id="fig|1398.26.peg.2743"/>
<organism evidence="2 3">
    <name type="scientific">Heyndrickxia coagulans</name>
    <name type="common">Weizmannia coagulans</name>
    <dbReference type="NCBI Taxonomy" id="1398"/>
    <lineage>
        <taxon>Bacteria</taxon>
        <taxon>Bacillati</taxon>
        <taxon>Bacillota</taxon>
        <taxon>Bacilli</taxon>
        <taxon>Bacillales</taxon>
        <taxon>Bacillaceae</taxon>
        <taxon>Heyndrickxia</taxon>
    </lineage>
</organism>
<feature type="region of interest" description="Disordered" evidence="1">
    <location>
        <begin position="31"/>
        <end position="63"/>
    </location>
</feature>
<dbReference type="Proteomes" id="UP000075288">
    <property type="component" value="Unassembled WGS sequence"/>
</dbReference>
<feature type="compositionally biased region" description="Basic and acidic residues" evidence="1">
    <location>
        <begin position="34"/>
        <end position="46"/>
    </location>
</feature>
<reference evidence="2 3" key="1">
    <citation type="submission" date="2016-01" db="EMBL/GenBank/DDBJ databases">
        <title>Genome Sequences of Twelve Sporeforming Bacillus Species Isolated from Foods.</title>
        <authorList>
            <person name="Berendsen E.M."/>
            <person name="Wells-Bennik M.H."/>
            <person name="Krawcyk A.O."/>
            <person name="De Jong A."/>
            <person name="Holsappel S."/>
            <person name="Eijlander R.T."/>
            <person name="Kuipers O.P."/>
        </authorList>
    </citation>
    <scope>NUCLEOTIDE SEQUENCE [LARGE SCALE GENOMIC DNA]</scope>
    <source>
        <strain evidence="2 3">B4098</strain>
    </source>
</reference>
<comment type="caution">
    <text evidence="2">The sequence shown here is derived from an EMBL/GenBank/DDBJ whole genome shotgun (WGS) entry which is preliminary data.</text>
</comment>
<proteinExistence type="predicted"/>
<gene>
    <name evidence="2" type="ORF">B4098_0740</name>
</gene>
<evidence type="ECO:0000313" key="3">
    <source>
        <dbReference type="Proteomes" id="UP000075288"/>
    </source>
</evidence>
<dbReference type="EMBL" id="LQYG01000040">
    <property type="protein sequence ID" value="KYC63396.1"/>
    <property type="molecule type" value="Genomic_DNA"/>
</dbReference>
<name>A0A150K1T4_HEYCO</name>